<dbReference type="Proteomes" id="UP001209878">
    <property type="component" value="Unassembled WGS sequence"/>
</dbReference>
<keyword evidence="7" id="KW-1185">Reference proteome</keyword>
<dbReference type="SMART" id="SM00320">
    <property type="entry name" value="WD40"/>
    <property type="match status" value="11"/>
</dbReference>
<feature type="repeat" description="WD" evidence="3">
    <location>
        <begin position="952"/>
        <end position="983"/>
    </location>
</feature>
<dbReference type="PROSITE" id="PS50082">
    <property type="entry name" value="WD_REPEATS_2"/>
    <property type="match status" value="3"/>
</dbReference>
<dbReference type="Pfam" id="PF00400">
    <property type="entry name" value="WD40"/>
    <property type="match status" value="2"/>
</dbReference>
<dbReference type="InterPro" id="IPR001680">
    <property type="entry name" value="WD40_rpt"/>
</dbReference>
<feature type="compositionally biased region" description="Polar residues" evidence="4">
    <location>
        <begin position="697"/>
        <end position="710"/>
    </location>
</feature>
<dbReference type="PANTHER" id="PTHR44324">
    <property type="entry name" value="WD40 REPEAT DOMAIN 95"/>
    <property type="match status" value="1"/>
</dbReference>
<dbReference type="InterPro" id="IPR051242">
    <property type="entry name" value="WD-EF-hand_domain"/>
</dbReference>
<feature type="repeat" description="WD" evidence="3">
    <location>
        <begin position="379"/>
        <end position="420"/>
    </location>
</feature>
<evidence type="ECO:0000259" key="5">
    <source>
        <dbReference type="Pfam" id="PF23754"/>
    </source>
</evidence>
<feature type="region of interest" description="Disordered" evidence="4">
    <location>
        <begin position="806"/>
        <end position="862"/>
    </location>
</feature>
<dbReference type="InterPro" id="IPR056454">
    <property type="entry name" value="Beta-prop_IP5PC_F"/>
</dbReference>
<evidence type="ECO:0000256" key="2">
    <source>
        <dbReference type="ARBA" id="ARBA00022737"/>
    </source>
</evidence>
<dbReference type="EMBL" id="JAODUO010000046">
    <property type="protein sequence ID" value="KAK2191768.1"/>
    <property type="molecule type" value="Genomic_DNA"/>
</dbReference>
<evidence type="ECO:0000256" key="3">
    <source>
        <dbReference type="PROSITE-ProRule" id="PRU00221"/>
    </source>
</evidence>
<dbReference type="PROSITE" id="PS50294">
    <property type="entry name" value="WD_REPEATS_REGION"/>
    <property type="match status" value="2"/>
</dbReference>
<keyword evidence="2" id="KW-0677">Repeat</keyword>
<dbReference type="Gene3D" id="2.130.10.10">
    <property type="entry name" value="YVTN repeat-like/Quinoprotein amine dehydrogenase"/>
    <property type="match status" value="4"/>
</dbReference>
<gene>
    <name evidence="6" type="ORF">NP493_46g07030</name>
</gene>
<reference evidence="6" key="1">
    <citation type="journal article" date="2023" name="Mol. Biol. Evol.">
        <title>Third-Generation Sequencing Reveals the Adaptive Role of the Epigenome in Three Deep-Sea Polychaetes.</title>
        <authorList>
            <person name="Perez M."/>
            <person name="Aroh O."/>
            <person name="Sun Y."/>
            <person name="Lan Y."/>
            <person name="Juniper S.K."/>
            <person name="Young C.R."/>
            <person name="Angers B."/>
            <person name="Qian P.Y."/>
        </authorList>
    </citation>
    <scope>NUCLEOTIDE SEQUENCE</scope>
    <source>
        <strain evidence="6">R07B-5</strain>
    </source>
</reference>
<evidence type="ECO:0000256" key="4">
    <source>
        <dbReference type="SAM" id="MobiDB-lite"/>
    </source>
</evidence>
<feature type="compositionally biased region" description="Polar residues" evidence="4">
    <location>
        <begin position="760"/>
        <end position="775"/>
    </location>
</feature>
<evidence type="ECO:0000256" key="1">
    <source>
        <dbReference type="ARBA" id="ARBA00022574"/>
    </source>
</evidence>
<dbReference type="AlphaFoldDB" id="A0AAD9UJF2"/>
<protein>
    <recommendedName>
        <fullName evidence="5">IP5PC-F beta-propeller domain-containing protein</fullName>
    </recommendedName>
</protein>
<accession>A0AAD9UJF2</accession>
<evidence type="ECO:0000313" key="7">
    <source>
        <dbReference type="Proteomes" id="UP001209878"/>
    </source>
</evidence>
<sequence>MSEIGEKTGVLQRPYTVGTFQRRLREFQELIKELTLQDVEASPEERRQMITENLRYDQFCDSIRALFGNSIRNHDLKAIYRKITTNPDAKVDWSELFGYFQSESEEQEFSVGEEVSVFMTTARRRFGDAAGEKKRRDIVISIKYLPQLDCYLTASQKGAVSLWNSKLHLQACTDIDDAAWVTGCDYMPVIRRVAVCTERSLCVWDVRAKGKNQRIFTVKPIEHSPQCLVSIPRSTSPHEDTVMFGDDQGYINVLTITAKDLTMKNNKGDRNYSQSCVIDPGKLSYPIKRRKFHDNWVLKVKFFPELRCFASCSASSNTSFFLEEIDRIYDDIPLREVPIPKGVNAFDYCARANVLATGGVDKVIRVWHPHIFSRPTGKLIGHLFTIVDITMNEKDQHIISLSTARVFRIWDIQTLTCLQVFSDNEERPGEKRIYSILFDNKRDRMISGSSVLDTWPLTRAVQDTMQVPQTHDRPINQMLYNVELNQVISVCSETVIKMWEADSGKLVYQITDSHGSGVEVTAIGMDKSGYRLATGAIDGSLKIWDFGSGQEIKSRIHRSFTDDDVSVLGLAYCSVNGQRCLIAIGWGNKMQLLLDSDCSELSVLREFSDTILQGEPRSSMADHSFNTKEPLPSIGRTSVIEFKQEVGMMTRELSCLTVLETILVTGCNDGDILIWDIPSRQIEQLCAYPVQEEEEGNPQNERSSVSSRLSDNPSAVNVVAFLIHRVHKLDPAFIKKLTRDLVAEGTPAGRSAKTHKSRATSRGTTYSKTQSRLESGKSLTVVTVEKIQSEEDALKVEDAMKTKKHDGLLSAANDARAGEETQSQETRRRRSGRQTAADEENDGRSCDVNTENGDTNSDPANNMITDTYEPVLVACYQDAFIRFWNMRGDLLGEMTAMTRRQGSPVTAICADEDCNIIVTGDHKGYLTMWDVSKFLENQEIDEGDAVKQLLSWRAHLTKVVQLQFMNAFKAVLSASTDGSVRIWWETQGRFVGFYGQHKAIHYPIAESLTSTPVLPYDINEGPLAPVKSISDKQKMKAHQHYEYPLVFASDRWKPFRRSAYMLKKSQEPHEDDDSPVNKKFFDSLMKPRLYNDHLERFTSGELKQGAVFRALPVYRVNTPAKPKTPDFGGPSMDGQTPFLYMALQAVVGTGASPVVVDKPCYFSHRIFYKLTSLPNSSDI</sequence>
<evidence type="ECO:0000313" key="6">
    <source>
        <dbReference type="EMBL" id="KAK2191768.1"/>
    </source>
</evidence>
<dbReference type="Pfam" id="PF23754">
    <property type="entry name" value="Beta-prop_IP5PC_F"/>
    <property type="match status" value="1"/>
</dbReference>
<feature type="repeat" description="WD" evidence="3">
    <location>
        <begin position="513"/>
        <end position="554"/>
    </location>
</feature>
<dbReference type="InterPro" id="IPR015943">
    <property type="entry name" value="WD40/YVTN_repeat-like_dom_sf"/>
</dbReference>
<dbReference type="PANTHER" id="PTHR44324:SF2">
    <property type="entry name" value="WD REPEAT-CONTAINING PROTEIN 64"/>
    <property type="match status" value="1"/>
</dbReference>
<dbReference type="SUPFAM" id="SSF50978">
    <property type="entry name" value="WD40 repeat-like"/>
    <property type="match status" value="2"/>
</dbReference>
<proteinExistence type="predicted"/>
<organism evidence="6 7">
    <name type="scientific">Ridgeia piscesae</name>
    <name type="common">Tubeworm</name>
    <dbReference type="NCBI Taxonomy" id="27915"/>
    <lineage>
        <taxon>Eukaryota</taxon>
        <taxon>Metazoa</taxon>
        <taxon>Spiralia</taxon>
        <taxon>Lophotrochozoa</taxon>
        <taxon>Annelida</taxon>
        <taxon>Polychaeta</taxon>
        <taxon>Sedentaria</taxon>
        <taxon>Canalipalpata</taxon>
        <taxon>Sabellida</taxon>
        <taxon>Siboglinidae</taxon>
        <taxon>Ridgeia</taxon>
    </lineage>
</organism>
<feature type="domain" description="IP5PC-F beta-propeller" evidence="5">
    <location>
        <begin position="900"/>
        <end position="986"/>
    </location>
</feature>
<feature type="region of interest" description="Disordered" evidence="4">
    <location>
        <begin position="745"/>
        <end position="775"/>
    </location>
</feature>
<name>A0AAD9UJF2_RIDPI</name>
<feature type="compositionally biased region" description="Polar residues" evidence="4">
    <location>
        <begin position="847"/>
        <end position="862"/>
    </location>
</feature>
<comment type="caution">
    <text evidence="6">The sequence shown here is derived from an EMBL/GenBank/DDBJ whole genome shotgun (WGS) entry which is preliminary data.</text>
</comment>
<dbReference type="InterPro" id="IPR036322">
    <property type="entry name" value="WD40_repeat_dom_sf"/>
</dbReference>
<keyword evidence="1 3" id="KW-0853">WD repeat</keyword>
<dbReference type="PROSITE" id="PS00678">
    <property type="entry name" value="WD_REPEATS_1"/>
    <property type="match status" value="1"/>
</dbReference>
<dbReference type="InterPro" id="IPR019775">
    <property type="entry name" value="WD40_repeat_CS"/>
</dbReference>
<feature type="region of interest" description="Disordered" evidence="4">
    <location>
        <begin position="689"/>
        <end position="710"/>
    </location>
</feature>